<dbReference type="Gene3D" id="3.20.10.10">
    <property type="entry name" value="D-amino Acid Aminotransferase, subunit A, domain 2"/>
    <property type="match status" value="1"/>
</dbReference>
<dbReference type="InterPro" id="IPR036038">
    <property type="entry name" value="Aminotransferase-like"/>
</dbReference>
<dbReference type="Gene3D" id="3.30.470.10">
    <property type="match status" value="1"/>
</dbReference>
<dbReference type="InterPro" id="IPR001544">
    <property type="entry name" value="Aminotrans_IV"/>
</dbReference>
<name>W2C2P5_9BACT</name>
<dbReference type="PATRIC" id="fig|1411148.3.peg.1551"/>
<gene>
    <name evidence="1" type="ORF">N425_09730</name>
</gene>
<proteinExistence type="predicted"/>
<keyword evidence="1" id="KW-0456">Lyase</keyword>
<protein>
    <submittedName>
        <fullName evidence="1">4-amino-4-deoxychorismate lyase</fullName>
    </submittedName>
</protein>
<dbReference type="GO" id="GO:0016829">
    <property type="term" value="F:lyase activity"/>
    <property type="evidence" value="ECO:0007669"/>
    <property type="project" value="UniProtKB-KW"/>
</dbReference>
<dbReference type="InterPro" id="IPR043132">
    <property type="entry name" value="BCAT-like_C"/>
</dbReference>
<organism evidence="1 2">
    <name type="scientific">Tannerella sp. oral taxon BU063 isolate Cell 2</name>
    <dbReference type="NCBI Taxonomy" id="1411148"/>
    <lineage>
        <taxon>Bacteria</taxon>
        <taxon>Pseudomonadati</taxon>
        <taxon>Bacteroidota</taxon>
        <taxon>Bacteroidia</taxon>
        <taxon>Bacteroidales</taxon>
        <taxon>Tannerellaceae</taxon>
        <taxon>Tannerella</taxon>
    </lineage>
</organism>
<dbReference type="SUPFAM" id="SSF56752">
    <property type="entry name" value="D-aminoacid aminotransferase-like PLP-dependent enzymes"/>
    <property type="match status" value="1"/>
</dbReference>
<evidence type="ECO:0000313" key="1">
    <source>
        <dbReference type="EMBL" id="ETK01484.1"/>
    </source>
</evidence>
<reference evidence="1 2" key="1">
    <citation type="submission" date="2013-11" db="EMBL/GenBank/DDBJ databases">
        <title>Single cell genomics of uncultured Tannerella BU063 (oral taxon 286).</title>
        <authorList>
            <person name="Beall C.J."/>
            <person name="Campbell A.G."/>
            <person name="Griffen A.L."/>
            <person name="Podar M."/>
            <person name="Leys E.J."/>
        </authorList>
    </citation>
    <scope>NUCLEOTIDE SEQUENCE [LARGE SCALE GENOMIC DNA]</scope>
    <source>
        <strain evidence="1">Cell 2</strain>
    </source>
</reference>
<sequence length="204" mass="23484">MFIETIRIQDGHVCHLSDHTDRMRRTADHFGFTAPTLPTDLASLVPDELRTGTVRCRVVYDHTLREVTFTPYRRRHIERLFAVDAGTTTYAFKYADRAPLARPDVPLGASDELLFVRDGYLTDTSYTNLVLRRGRELVTPDTFLLDGTCRRRLLREGVVHTEPVRLHDLPTYDELLLINAMMPLREAIRLPTTAVHLDFYTFAP</sequence>
<dbReference type="AlphaFoldDB" id="W2C2P5"/>
<dbReference type="Pfam" id="PF01063">
    <property type="entry name" value="Aminotran_4"/>
    <property type="match status" value="1"/>
</dbReference>
<dbReference type="InterPro" id="IPR043131">
    <property type="entry name" value="BCAT-like_N"/>
</dbReference>
<comment type="caution">
    <text evidence="1">The sequence shown here is derived from an EMBL/GenBank/DDBJ whole genome shotgun (WGS) entry which is preliminary data.</text>
</comment>
<evidence type="ECO:0000313" key="2">
    <source>
        <dbReference type="Proteomes" id="UP000018837"/>
    </source>
</evidence>
<dbReference type="Proteomes" id="UP000018837">
    <property type="component" value="Unassembled WGS sequence"/>
</dbReference>
<dbReference type="EMBL" id="AYUF01000481">
    <property type="protein sequence ID" value="ETK01484.1"/>
    <property type="molecule type" value="Genomic_DNA"/>
</dbReference>
<accession>W2C2P5</accession>